<keyword evidence="1" id="KW-0732">Signal</keyword>
<dbReference type="FunCoup" id="E3LMA0">
    <property type="interactions" value="1764"/>
</dbReference>
<evidence type="ECO:0000259" key="2">
    <source>
        <dbReference type="SMART" id="SM01048"/>
    </source>
</evidence>
<evidence type="ECO:0000313" key="3">
    <source>
        <dbReference type="EMBL" id="EFP02725.1"/>
    </source>
</evidence>
<dbReference type="Proteomes" id="UP000483820">
    <property type="component" value="Chromosome I"/>
</dbReference>
<dbReference type="Pfam" id="PF01681">
    <property type="entry name" value="C6"/>
    <property type="match status" value="1"/>
</dbReference>
<organism evidence="5">
    <name type="scientific">Caenorhabditis remanei</name>
    <name type="common">Caenorhabditis vulgaris</name>
    <dbReference type="NCBI Taxonomy" id="31234"/>
    <lineage>
        <taxon>Eukaryota</taxon>
        <taxon>Metazoa</taxon>
        <taxon>Ecdysozoa</taxon>
        <taxon>Nematoda</taxon>
        <taxon>Chromadorea</taxon>
        <taxon>Rhabditida</taxon>
        <taxon>Rhabditina</taxon>
        <taxon>Rhabditomorpha</taxon>
        <taxon>Rhabditoidea</taxon>
        <taxon>Rhabditidae</taxon>
        <taxon>Peloderinae</taxon>
        <taxon>Caenorhabditis</taxon>
    </lineage>
</organism>
<dbReference type="CTD" id="9817941"/>
<evidence type="ECO:0000313" key="5">
    <source>
        <dbReference type="Proteomes" id="UP000008281"/>
    </source>
</evidence>
<dbReference type="Proteomes" id="UP000008281">
    <property type="component" value="Unassembled WGS sequence"/>
</dbReference>
<dbReference type="InterPro" id="IPR002601">
    <property type="entry name" value="C6_domain"/>
</dbReference>
<accession>E3LMA0</accession>
<dbReference type="EMBL" id="DS268411">
    <property type="protein sequence ID" value="EFP02725.1"/>
    <property type="molecule type" value="Genomic_DNA"/>
</dbReference>
<dbReference type="OMA" id="GCTSCLM"/>
<evidence type="ECO:0000313" key="4">
    <source>
        <dbReference type="EMBL" id="KAF1770224.1"/>
    </source>
</evidence>
<feature type="chain" id="PRO_5035105899" description="C6 domain-containing protein" evidence="1">
    <location>
        <begin position="27"/>
        <end position="125"/>
    </location>
</feature>
<keyword evidence="5" id="KW-1185">Reference proteome</keyword>
<evidence type="ECO:0000256" key="1">
    <source>
        <dbReference type="SAM" id="SignalP"/>
    </source>
</evidence>
<dbReference type="RefSeq" id="XP_003114590.1">
    <property type="nucleotide sequence ID" value="XM_003114542.1"/>
</dbReference>
<gene>
    <name evidence="3" type="ORF">CRE_28098</name>
    <name evidence="4" type="ORF">GCK72_002042</name>
</gene>
<dbReference type="EMBL" id="WUAV01000001">
    <property type="protein sequence ID" value="KAF1770224.1"/>
    <property type="molecule type" value="Genomic_DNA"/>
</dbReference>
<dbReference type="InParanoid" id="E3LMA0"/>
<dbReference type="AlphaFoldDB" id="E3LMA0"/>
<dbReference type="KEGG" id="crq:GCK72_002042"/>
<dbReference type="OrthoDB" id="5837326at2759"/>
<name>E3LMA0_CAERE</name>
<sequence>MTFSSSSILILVQIFIGITLISKCCALPPKGCTSCLMVPIEESEKAGISSTNKTRHTETGCFVQTVQCASKENDSDTYIQFNKGRKGLFAAVQQTIQLFCNEEGKWEFRHSRLTLTVNSLTCLST</sequence>
<dbReference type="eggNOG" id="ENOG502RP2E">
    <property type="taxonomic scope" value="Eukaryota"/>
</dbReference>
<dbReference type="HOGENOM" id="CLU_143045_0_0_1"/>
<protein>
    <recommendedName>
        <fullName evidence="2">C6 domain-containing protein</fullName>
    </recommendedName>
</protein>
<reference evidence="3" key="1">
    <citation type="submission" date="2007-07" db="EMBL/GenBank/DDBJ databases">
        <title>PCAP assembly of the Caenorhabditis remanei genome.</title>
        <authorList>
            <consortium name="The Caenorhabditis remanei Sequencing Consortium"/>
            <person name="Wilson R.K."/>
        </authorList>
    </citation>
    <scope>NUCLEOTIDE SEQUENCE [LARGE SCALE GENOMIC DNA]</scope>
    <source>
        <strain evidence="3">PB4641</strain>
    </source>
</reference>
<proteinExistence type="predicted"/>
<feature type="signal peptide" evidence="1">
    <location>
        <begin position="1"/>
        <end position="26"/>
    </location>
</feature>
<dbReference type="GeneID" id="9817941"/>
<dbReference type="SMART" id="SM01048">
    <property type="entry name" value="C6"/>
    <property type="match status" value="1"/>
</dbReference>
<evidence type="ECO:0000313" key="6">
    <source>
        <dbReference type="Proteomes" id="UP000483820"/>
    </source>
</evidence>
<reference evidence="4 6" key="2">
    <citation type="submission" date="2019-12" db="EMBL/GenBank/DDBJ databases">
        <title>Chromosome-level assembly of the Caenorhabditis remanei genome.</title>
        <authorList>
            <person name="Teterina A.A."/>
            <person name="Willis J.H."/>
            <person name="Phillips P.C."/>
        </authorList>
    </citation>
    <scope>NUCLEOTIDE SEQUENCE [LARGE SCALE GENOMIC DNA]</scope>
    <source>
        <strain evidence="4 6">PX506</strain>
        <tissue evidence="4">Whole organism</tissue>
    </source>
</reference>
<feature type="domain" description="C6" evidence="2">
    <location>
        <begin position="32"/>
        <end position="122"/>
    </location>
</feature>